<evidence type="ECO:0000256" key="3">
    <source>
        <dbReference type="ARBA" id="ARBA00022912"/>
    </source>
</evidence>
<protein>
    <submittedName>
        <fullName evidence="7">Low molecular weight phosphatase family protein</fullName>
    </submittedName>
</protein>
<dbReference type="InterPro" id="IPR036196">
    <property type="entry name" value="Ptyr_pPase_sf"/>
</dbReference>
<feature type="active site" evidence="4">
    <location>
        <position position="15"/>
    </location>
</feature>
<dbReference type="RefSeq" id="WP_187720183.1">
    <property type="nucleotide sequence ID" value="NZ_BAABBL010000004.1"/>
</dbReference>
<accession>A0A7H0H3D1</accession>
<dbReference type="SMART" id="SM00226">
    <property type="entry name" value="LMWPc"/>
    <property type="match status" value="1"/>
</dbReference>
<gene>
    <name evidence="7" type="ORF">H9L22_12290</name>
</gene>
<evidence type="ECO:0000256" key="4">
    <source>
        <dbReference type="PIRSR" id="PIRSR617867-1"/>
    </source>
</evidence>
<dbReference type="Proteomes" id="UP000516117">
    <property type="component" value="Chromosome"/>
</dbReference>
<reference evidence="7 8" key="1">
    <citation type="submission" date="2020-08" db="EMBL/GenBank/DDBJ databases">
        <title>Genome sequence of Tessaracoccus defluvii JCM 17540T.</title>
        <authorList>
            <person name="Hyun D.-W."/>
            <person name="Bae J.-W."/>
        </authorList>
    </citation>
    <scope>NUCLEOTIDE SEQUENCE [LARGE SCALE GENOMIC DNA]</scope>
    <source>
        <strain evidence="7 8">JCM 17540</strain>
    </source>
</reference>
<dbReference type="PRINTS" id="PR00719">
    <property type="entry name" value="LMWPTPASE"/>
</dbReference>
<organism evidence="7 8">
    <name type="scientific">Tessaracoccus defluvii</name>
    <dbReference type="NCBI Taxonomy" id="1285901"/>
    <lineage>
        <taxon>Bacteria</taxon>
        <taxon>Bacillati</taxon>
        <taxon>Actinomycetota</taxon>
        <taxon>Actinomycetes</taxon>
        <taxon>Propionibacteriales</taxon>
        <taxon>Propionibacteriaceae</taxon>
        <taxon>Tessaracoccus</taxon>
    </lineage>
</organism>
<dbReference type="SUPFAM" id="SSF52788">
    <property type="entry name" value="Phosphotyrosine protein phosphatases I"/>
    <property type="match status" value="1"/>
</dbReference>
<feature type="region of interest" description="Disordered" evidence="5">
    <location>
        <begin position="184"/>
        <end position="221"/>
    </location>
</feature>
<keyword evidence="2" id="KW-0378">Hydrolase</keyword>
<dbReference type="InterPro" id="IPR023485">
    <property type="entry name" value="Ptyr_pPase"/>
</dbReference>
<dbReference type="Gene3D" id="3.40.50.2300">
    <property type="match status" value="1"/>
</dbReference>
<sequence length="221" mass="23666">MTATILTVCSGNICRSPFAAALLCERLAGLDVRVESAGTIATDGLPMSSQTLIQARLAGIADLDHSARFLTERILAEADLVLAMTAEHRSAVVRLLPSLARRTFTLTEFAARVAANPESTPGTATDAKSALRDYARSLVRRPAPAAEATPDVEDPYGRLAEAYARMAEQIIPAVDAVAQAIDSQFPEEQRGTSEHLTRAFPEEPRGTSGVSKGHTRTETRH</sequence>
<dbReference type="AlphaFoldDB" id="A0A7H0H3D1"/>
<evidence type="ECO:0000313" key="8">
    <source>
        <dbReference type="Proteomes" id="UP000516117"/>
    </source>
</evidence>
<evidence type="ECO:0000256" key="1">
    <source>
        <dbReference type="ARBA" id="ARBA00011063"/>
    </source>
</evidence>
<keyword evidence="3" id="KW-0904">Protein phosphatase</keyword>
<keyword evidence="8" id="KW-1185">Reference proteome</keyword>
<dbReference type="EMBL" id="CP060789">
    <property type="protein sequence ID" value="QNP55047.1"/>
    <property type="molecule type" value="Genomic_DNA"/>
</dbReference>
<dbReference type="KEGG" id="tdf:H9L22_12290"/>
<dbReference type="GO" id="GO:0004725">
    <property type="term" value="F:protein tyrosine phosphatase activity"/>
    <property type="evidence" value="ECO:0007669"/>
    <property type="project" value="InterPro"/>
</dbReference>
<name>A0A7H0H3D1_9ACTN</name>
<dbReference type="PANTHER" id="PTHR11717:SF31">
    <property type="entry name" value="LOW MOLECULAR WEIGHT PROTEIN-TYROSINE-PHOSPHATASE ETP-RELATED"/>
    <property type="match status" value="1"/>
</dbReference>
<dbReference type="PANTHER" id="PTHR11717">
    <property type="entry name" value="LOW MOLECULAR WEIGHT PROTEIN TYROSINE PHOSPHATASE"/>
    <property type="match status" value="1"/>
</dbReference>
<dbReference type="InterPro" id="IPR017867">
    <property type="entry name" value="Tyr_phospatase_low_mol_wt"/>
</dbReference>
<comment type="similarity">
    <text evidence="1">Belongs to the low molecular weight phosphotyrosine protein phosphatase family.</text>
</comment>
<evidence type="ECO:0000313" key="7">
    <source>
        <dbReference type="EMBL" id="QNP55047.1"/>
    </source>
</evidence>
<feature type="active site" description="Nucleophile" evidence="4">
    <location>
        <position position="9"/>
    </location>
</feature>
<evidence type="ECO:0000256" key="2">
    <source>
        <dbReference type="ARBA" id="ARBA00022801"/>
    </source>
</evidence>
<feature type="compositionally biased region" description="Basic and acidic residues" evidence="5">
    <location>
        <begin position="187"/>
        <end position="205"/>
    </location>
</feature>
<dbReference type="InterPro" id="IPR050438">
    <property type="entry name" value="LMW_PTPase"/>
</dbReference>
<evidence type="ECO:0000256" key="5">
    <source>
        <dbReference type="SAM" id="MobiDB-lite"/>
    </source>
</evidence>
<proteinExistence type="inferred from homology"/>
<dbReference type="Pfam" id="PF01451">
    <property type="entry name" value="LMWPc"/>
    <property type="match status" value="1"/>
</dbReference>
<feature type="domain" description="Phosphotyrosine protein phosphatase I" evidence="6">
    <location>
        <begin position="3"/>
        <end position="180"/>
    </location>
</feature>
<evidence type="ECO:0000259" key="6">
    <source>
        <dbReference type="SMART" id="SM00226"/>
    </source>
</evidence>